<reference evidence="6" key="2">
    <citation type="submission" date="2021-08" db="EMBL/GenBank/DDBJ databases">
        <authorList>
            <person name="Tani A."/>
            <person name="Ola A."/>
            <person name="Ogura Y."/>
            <person name="Katsura K."/>
            <person name="Hayashi T."/>
        </authorList>
    </citation>
    <scope>NUCLEOTIDE SEQUENCE</scope>
    <source>
        <strain evidence="6">KCTC 52305</strain>
    </source>
</reference>
<feature type="compositionally biased region" description="Low complexity" evidence="4">
    <location>
        <begin position="218"/>
        <end position="242"/>
    </location>
</feature>
<protein>
    <recommendedName>
        <fullName evidence="5">Prohead serine protease domain-containing protein</fullName>
    </recommendedName>
</protein>
<dbReference type="NCBIfam" id="NF045541">
    <property type="entry name" value="scaf_prot_MCP2"/>
    <property type="match status" value="1"/>
</dbReference>
<keyword evidence="7" id="KW-1185">Reference proteome</keyword>
<name>A0ABQ4R0L4_9HYPH</name>
<evidence type="ECO:0000256" key="3">
    <source>
        <dbReference type="ARBA" id="ARBA00022801"/>
    </source>
</evidence>
<dbReference type="InterPro" id="IPR006433">
    <property type="entry name" value="Prohead_protease"/>
</dbReference>
<evidence type="ECO:0000256" key="4">
    <source>
        <dbReference type="SAM" id="MobiDB-lite"/>
    </source>
</evidence>
<reference evidence="6" key="1">
    <citation type="journal article" date="2021" name="Front. Microbiol.">
        <title>Comprehensive Comparative Genomics and Phenotyping of Methylobacterium Species.</title>
        <authorList>
            <person name="Alessa O."/>
            <person name="Ogura Y."/>
            <person name="Fujitani Y."/>
            <person name="Takami H."/>
            <person name="Hayashi T."/>
            <person name="Sahin N."/>
            <person name="Tani A."/>
        </authorList>
    </citation>
    <scope>NUCLEOTIDE SEQUENCE</scope>
    <source>
        <strain evidence="6">KCTC 52305</strain>
    </source>
</reference>
<keyword evidence="2" id="KW-0645">Protease</keyword>
<keyword evidence="1" id="KW-1188">Viral release from host cell</keyword>
<dbReference type="Pfam" id="PF25209">
    <property type="entry name" value="Phage_capsid_4"/>
    <property type="match status" value="1"/>
</dbReference>
<organism evidence="6 7">
    <name type="scientific">Methylobacterium crusticola</name>
    <dbReference type="NCBI Taxonomy" id="1697972"/>
    <lineage>
        <taxon>Bacteria</taxon>
        <taxon>Pseudomonadati</taxon>
        <taxon>Pseudomonadota</taxon>
        <taxon>Alphaproteobacteria</taxon>
        <taxon>Hyphomicrobiales</taxon>
        <taxon>Methylobacteriaceae</taxon>
        <taxon>Methylobacterium</taxon>
    </lineage>
</organism>
<sequence length="688" mass="73691">MSGIRAALTRAVSNALTRAATTPRMGPDGFEPGSTVTRAASFVPGTYDAAARTIEAVFSSGARIRRWGAFEELAVGPEAVDLGRAIDGRMAFLFNHDQARPIGVVEEARFDATGLAGRLRFADTEDGRAFEGMVSRGELSSISVGYRVTSWTLTSVEDDTEIWRADKWELLEVSLVTVPADPRAAVRSTPAEPTPTPRAQAQTEESDVLRRHSPQAGPAPVETVAPEAPETRAAPAAAPAPAPVLAVDGQAQVRAERARAAEIREIGRRSGMPQADIDAALDGDTGAEAFRIRAFDFMAARSDASMTRSVPRAQVTGPSEVEQRGAAIENALMHRFDPKGVQLSDQGRLFRGMTLLEIGSDLLEGAGVRTRGMSKHERAQAMLEMRSGVSDIAIRSGGSLSTSDFPNILANVANKTLRMGYQAAPQTFRPLVRVVTVPDFKPVSRVQLGEAPQLEKVNEHGEFKRGKMGDAGEKYAVATYGKIVSITRQVIINDDLDAFTRIPRAFGVAAANLESDLVWGQITGNPALADGFNVFDGTNHKNVGTGAPTIGAAGVGAARQMMRVQTGLDGKTLLNVTPTYLVVPTALETVAEQFLGQIYPTKSSDVVTASMKKLQAVSEPRLDVASASTWYLAGSPEQIDIIELAYLEGQEGLYTETRMGFDVDGVEVKVRQDVAAKVIDFRGLWRSA</sequence>
<evidence type="ECO:0000313" key="7">
    <source>
        <dbReference type="Proteomes" id="UP001055167"/>
    </source>
</evidence>
<comment type="caution">
    <text evidence="6">The sequence shown here is derived from an EMBL/GenBank/DDBJ whole genome shotgun (WGS) entry which is preliminary data.</text>
</comment>
<dbReference type="EMBL" id="BPQH01000012">
    <property type="protein sequence ID" value="GJD51093.1"/>
    <property type="molecule type" value="Genomic_DNA"/>
</dbReference>
<dbReference type="Pfam" id="PF04586">
    <property type="entry name" value="Peptidase_S78"/>
    <property type="match status" value="1"/>
</dbReference>
<proteinExistence type="predicted"/>
<gene>
    <name evidence="6" type="ORF">OPKNFCMD_3844</name>
</gene>
<evidence type="ECO:0000256" key="1">
    <source>
        <dbReference type="ARBA" id="ARBA00022612"/>
    </source>
</evidence>
<feature type="domain" description="Prohead serine protease" evidence="5">
    <location>
        <begin position="76"/>
        <end position="187"/>
    </location>
</feature>
<keyword evidence="3" id="KW-0378">Hydrolase</keyword>
<accession>A0ABQ4R0L4</accession>
<evidence type="ECO:0000256" key="2">
    <source>
        <dbReference type="ARBA" id="ARBA00022670"/>
    </source>
</evidence>
<evidence type="ECO:0000313" key="6">
    <source>
        <dbReference type="EMBL" id="GJD51093.1"/>
    </source>
</evidence>
<evidence type="ECO:0000259" key="5">
    <source>
        <dbReference type="Pfam" id="PF04586"/>
    </source>
</evidence>
<dbReference type="InterPro" id="IPR054613">
    <property type="entry name" value="Peptidase_S78_dom"/>
</dbReference>
<dbReference type="Proteomes" id="UP001055167">
    <property type="component" value="Unassembled WGS sequence"/>
</dbReference>
<dbReference type="NCBIfam" id="TIGR01543">
    <property type="entry name" value="proheadase_HK97"/>
    <property type="match status" value="1"/>
</dbReference>
<dbReference type="RefSeq" id="WP_128562114.1">
    <property type="nucleotide sequence ID" value="NZ_BPQH01000012.1"/>
</dbReference>
<feature type="region of interest" description="Disordered" evidence="4">
    <location>
        <begin position="184"/>
        <end position="242"/>
    </location>
</feature>